<dbReference type="EMBL" id="LAJE02000362">
    <property type="protein sequence ID" value="OEO28701.1"/>
    <property type="molecule type" value="Genomic_DNA"/>
</dbReference>
<evidence type="ECO:0000256" key="1">
    <source>
        <dbReference type="SAM" id="Phobius"/>
    </source>
</evidence>
<dbReference type="Proteomes" id="UP000095463">
    <property type="component" value="Unassembled WGS sequence"/>
</dbReference>
<keyword evidence="1" id="KW-0812">Transmembrane</keyword>
<reference evidence="2 3" key="1">
    <citation type="journal article" date="2015" name="Genome Announc.">
        <title>Genome Assemblies of Three Soil-Associated Devosia species: D. insulae, D. limi, and D. soli.</title>
        <authorList>
            <person name="Hassan Y.I."/>
            <person name="Lepp D."/>
            <person name="Zhou T."/>
        </authorList>
    </citation>
    <scope>NUCLEOTIDE SEQUENCE [LARGE SCALE GENOMIC DNA]</scope>
    <source>
        <strain evidence="2 3">DS-56</strain>
    </source>
</reference>
<evidence type="ECO:0000313" key="3">
    <source>
        <dbReference type="Proteomes" id="UP000095463"/>
    </source>
</evidence>
<keyword evidence="1" id="KW-0472">Membrane</keyword>
<evidence type="ECO:0000313" key="2">
    <source>
        <dbReference type="EMBL" id="OEO28701.1"/>
    </source>
</evidence>
<name>A0A1E5XJE5_9HYPH</name>
<keyword evidence="3" id="KW-1185">Reference proteome</keyword>
<proteinExistence type="predicted"/>
<feature type="transmembrane region" description="Helical" evidence="1">
    <location>
        <begin position="222"/>
        <end position="242"/>
    </location>
</feature>
<organism evidence="2 3">
    <name type="scientific">Devosia insulae DS-56</name>
    <dbReference type="NCBI Taxonomy" id="1116389"/>
    <lineage>
        <taxon>Bacteria</taxon>
        <taxon>Pseudomonadati</taxon>
        <taxon>Pseudomonadota</taxon>
        <taxon>Alphaproteobacteria</taxon>
        <taxon>Hyphomicrobiales</taxon>
        <taxon>Devosiaceae</taxon>
        <taxon>Devosia</taxon>
    </lineage>
</organism>
<protein>
    <submittedName>
        <fullName evidence="2">Uncharacterized protein</fullName>
    </submittedName>
</protein>
<comment type="caution">
    <text evidence="2">The sequence shown here is derived from an EMBL/GenBank/DDBJ whole genome shotgun (WGS) entry which is preliminary data.</text>
</comment>
<accession>A0A1E5XJE5</accession>
<gene>
    <name evidence="2" type="ORF">VW23_003500</name>
</gene>
<keyword evidence="1" id="KW-1133">Transmembrane helix</keyword>
<dbReference type="AlphaFoldDB" id="A0A1E5XJE5"/>
<sequence length="251" mass="26920">MLVRSLVWATLGGICFAVAIGLTWTIAHVTTALSASSDDRLETDASGWYGVAVVSGGDASMPAQLNYDYTLQDDLAVLSFDLPAGVTQIVVGSLDIFCWEVLPDGARGEDLWTMDAGTYRHLKIPAALVPTGGRVTCNLPPRIRTASFTTTATVFYNDPRPDLTSTGGGVFLPIELSLNNRDGPYDIAASNKAILGDAILLRPGGNVTVRFHSMQMGEVRDWYILVIGVLVGFGAAMIIEAFRPLIERIGR</sequence>